<reference evidence="2" key="1">
    <citation type="submission" date="2025-08" db="UniProtKB">
        <authorList>
            <consortium name="Ensembl"/>
        </authorList>
    </citation>
    <scope>IDENTIFICATION</scope>
</reference>
<feature type="region of interest" description="Disordered" evidence="1">
    <location>
        <begin position="23"/>
        <end position="59"/>
    </location>
</feature>
<dbReference type="Ensembl" id="ENSAOWT00000014436.1">
    <property type="protein sequence ID" value="ENSAOWP00000012703.1"/>
    <property type="gene ID" value="ENSAOWG00000008684.1"/>
</dbReference>
<name>A0A8B9PMZ6_APTOW</name>
<keyword evidence="3" id="KW-1185">Reference proteome</keyword>
<dbReference type="AlphaFoldDB" id="A0A8B9PMZ6"/>
<feature type="compositionally biased region" description="Polar residues" evidence="1">
    <location>
        <begin position="40"/>
        <end position="50"/>
    </location>
</feature>
<evidence type="ECO:0000256" key="1">
    <source>
        <dbReference type="SAM" id="MobiDB-lite"/>
    </source>
</evidence>
<organism evidence="2 3">
    <name type="scientific">Apteryx owenii</name>
    <name type="common">Little spotted kiwi</name>
    <dbReference type="NCBI Taxonomy" id="8824"/>
    <lineage>
        <taxon>Eukaryota</taxon>
        <taxon>Metazoa</taxon>
        <taxon>Chordata</taxon>
        <taxon>Craniata</taxon>
        <taxon>Vertebrata</taxon>
        <taxon>Euteleostomi</taxon>
        <taxon>Archelosauria</taxon>
        <taxon>Archosauria</taxon>
        <taxon>Dinosauria</taxon>
        <taxon>Saurischia</taxon>
        <taxon>Theropoda</taxon>
        <taxon>Coelurosauria</taxon>
        <taxon>Aves</taxon>
        <taxon>Palaeognathae</taxon>
        <taxon>Apterygiformes</taxon>
        <taxon>Apterygidae</taxon>
        <taxon>Apteryx</taxon>
    </lineage>
</organism>
<evidence type="ECO:0000313" key="2">
    <source>
        <dbReference type="Ensembl" id="ENSAOWP00000012703.1"/>
    </source>
</evidence>
<accession>A0A8B9PMZ6</accession>
<sequence>MPRSQSQRPAMCPRCGSPHHWKYLSNGEEDQNSVKPAIPNITQTRQSASKPTGPRSAQIRPCWRQPAFLSAQAGRTAHYSFPIPIPGLPLRHICCAWSGRETRSLN</sequence>
<proteinExistence type="predicted"/>
<protein>
    <submittedName>
        <fullName evidence="2">Uncharacterized protein</fullName>
    </submittedName>
</protein>
<reference evidence="2" key="2">
    <citation type="submission" date="2025-09" db="UniProtKB">
        <authorList>
            <consortium name="Ensembl"/>
        </authorList>
    </citation>
    <scope>IDENTIFICATION</scope>
</reference>
<dbReference type="Proteomes" id="UP000694424">
    <property type="component" value="Unplaced"/>
</dbReference>
<evidence type="ECO:0000313" key="3">
    <source>
        <dbReference type="Proteomes" id="UP000694424"/>
    </source>
</evidence>